<sequence length="942" mass="103594">MSTFPGMPNMTHGQVHSDSFPGTIEVFQVTDDQRLPCHLSGDQGAPLALLFIGGLTDGMCSVSYASKLSELAGQQRFTLVQPHWSSAYEGYGLGSLQKDCTEIEACVRHLRLKALFFHMSGKNKVVLMGHSTGCQISIQYLLTKQAQTPIDGAILQAPCSDREAFAEEGHVRVAQSAKKIHDECFPHGLTAADREEKKGEFWDCMPRELASEFGLTYMTWYRAWSLLCVGGDDDYFSSDIPIHADASSSAHRPLIETFGKLPPHIPMLFAFSGADEYFPFQHGVTPEANFGKWKQAAAQGMKKDEHELSSANRWTPAVQNRRPGQLDENSPEFVERKVKGLLNKLTAEKFDSISSQILEWANKSVAEKDGQTLRLVIKLIFEKAKDEQFWSTMYAKLCRKLWQDINPEVKDDEMTSADGQPLSGGLLFRKYLLNRCQEDFEKGWKQKADASAAAKEKAADDQKKKAEHDAAVEAGKELEEFKFSDEYYAEQAAKRKGLGLVKFVGELFKLEMVSIKVIHACIVKLLSNVIDPDEEDVESLCQLLTTVGGKLEAQPRMAQQINLYMQRMNDLKNSEHLSSRIRFMVQDVIELERNHWRGRNAKGQSGSMTIDEVHAQAKAEAEASRIAASNVNMSRNDSASRGGSRRGQDRGGFGGSGGDAWTSVGNKLPAKPADMSAFGKINAAGSNPTSFGPNSIFGKKKGGKASGETTPPPISRTPSSNMFSALEGHDSAEAATEGAPQQRKRLQLQPRTVPAVDANQADTLNEQEDANVIAGTDLAAEQSGEMSDEELERKIKNDVLELWGEKDIGGTRKPSDIAEYFESLPESARVKLGKKLVDDVFRIAKQTDTNVVVGGFKLAVEQDLFTPSQAKESLLPSIELLDDLSVDIPLAYDFAAQLMAATKLSQSDVEALADAIESFGEPKITPKDKLLRSFEKISASAA</sequence>
<evidence type="ECO:0000313" key="1">
    <source>
        <dbReference type="EMBL" id="KAJ9103643.1"/>
    </source>
</evidence>
<name>A0ACC2VW45_9TREE</name>
<reference evidence="1" key="1">
    <citation type="submission" date="2023-04" db="EMBL/GenBank/DDBJ databases">
        <title>Draft Genome sequencing of Naganishia species isolated from polar environments using Oxford Nanopore Technology.</title>
        <authorList>
            <person name="Leo P."/>
            <person name="Venkateswaran K."/>
        </authorList>
    </citation>
    <scope>NUCLEOTIDE SEQUENCE</scope>
    <source>
        <strain evidence="1">MNA-CCFEE 5261</strain>
    </source>
</reference>
<protein>
    <submittedName>
        <fullName evidence="1">Uncharacterized protein</fullName>
    </submittedName>
</protein>
<accession>A0ACC2VW45</accession>
<dbReference type="Proteomes" id="UP001241377">
    <property type="component" value="Unassembled WGS sequence"/>
</dbReference>
<keyword evidence="2" id="KW-1185">Reference proteome</keyword>
<dbReference type="EMBL" id="JASBWR010000044">
    <property type="protein sequence ID" value="KAJ9103643.1"/>
    <property type="molecule type" value="Genomic_DNA"/>
</dbReference>
<comment type="caution">
    <text evidence="1">The sequence shown here is derived from an EMBL/GenBank/DDBJ whole genome shotgun (WGS) entry which is preliminary data.</text>
</comment>
<gene>
    <name evidence="1" type="ORF">QFC19_004218</name>
</gene>
<proteinExistence type="predicted"/>
<evidence type="ECO:0000313" key="2">
    <source>
        <dbReference type="Proteomes" id="UP001241377"/>
    </source>
</evidence>
<organism evidence="1 2">
    <name type="scientific">Naganishia cerealis</name>
    <dbReference type="NCBI Taxonomy" id="610337"/>
    <lineage>
        <taxon>Eukaryota</taxon>
        <taxon>Fungi</taxon>
        <taxon>Dikarya</taxon>
        <taxon>Basidiomycota</taxon>
        <taxon>Agaricomycotina</taxon>
        <taxon>Tremellomycetes</taxon>
        <taxon>Filobasidiales</taxon>
        <taxon>Filobasidiaceae</taxon>
        <taxon>Naganishia</taxon>
    </lineage>
</organism>